<dbReference type="FunFam" id="3.40.50.20:FF:000006">
    <property type="entry name" value="Phosphoribosylamine--glycine ligase, chloroplastic"/>
    <property type="match status" value="1"/>
</dbReference>
<evidence type="ECO:0000256" key="14">
    <source>
        <dbReference type="HAMAP-Rule" id="MF_00138"/>
    </source>
</evidence>
<evidence type="ECO:0000256" key="12">
    <source>
        <dbReference type="ARBA" id="ARBA00042242"/>
    </source>
</evidence>
<comment type="cofactor">
    <cofactor evidence="2">
        <name>Mg(2+)</name>
        <dbReference type="ChEBI" id="CHEBI:18420"/>
    </cofactor>
</comment>
<proteinExistence type="inferred from homology"/>
<dbReference type="Gene3D" id="3.90.600.10">
    <property type="entry name" value="Phosphoribosylglycinamide synthetase, C-terminal domain"/>
    <property type="match status" value="1"/>
</dbReference>
<dbReference type="InterPro" id="IPR020561">
    <property type="entry name" value="PRibGlycinamid_synth_ATP-grasp"/>
</dbReference>
<keyword evidence="10" id="KW-0464">Manganese</keyword>
<dbReference type="Gene3D" id="3.30.470.20">
    <property type="entry name" value="ATP-grasp fold, B domain"/>
    <property type="match status" value="1"/>
</dbReference>
<evidence type="ECO:0000256" key="9">
    <source>
        <dbReference type="ARBA" id="ARBA00022840"/>
    </source>
</evidence>
<dbReference type="GO" id="GO:0046872">
    <property type="term" value="F:metal ion binding"/>
    <property type="evidence" value="ECO:0007669"/>
    <property type="project" value="UniProtKB-KW"/>
</dbReference>
<dbReference type="PANTHER" id="PTHR43472:SF1">
    <property type="entry name" value="PHOSPHORIBOSYLAMINE--GLYCINE LIGASE, CHLOROPLASTIC"/>
    <property type="match status" value="1"/>
</dbReference>
<gene>
    <name evidence="14" type="primary">purD</name>
    <name evidence="17" type="ORF">SAMN04488125_101324</name>
</gene>
<evidence type="ECO:0000313" key="18">
    <source>
        <dbReference type="Proteomes" id="UP000198804"/>
    </source>
</evidence>
<comment type="catalytic activity">
    <reaction evidence="14">
        <text>5-phospho-beta-D-ribosylamine + glycine + ATP = N(1)-(5-phospho-beta-D-ribosyl)glycinamide + ADP + phosphate + H(+)</text>
        <dbReference type="Rhea" id="RHEA:17453"/>
        <dbReference type="ChEBI" id="CHEBI:15378"/>
        <dbReference type="ChEBI" id="CHEBI:30616"/>
        <dbReference type="ChEBI" id="CHEBI:43474"/>
        <dbReference type="ChEBI" id="CHEBI:57305"/>
        <dbReference type="ChEBI" id="CHEBI:58681"/>
        <dbReference type="ChEBI" id="CHEBI:143788"/>
        <dbReference type="ChEBI" id="CHEBI:456216"/>
        <dbReference type="EC" id="6.3.4.13"/>
    </reaction>
</comment>
<keyword evidence="6" id="KW-0479">Metal-binding</keyword>
<dbReference type="PROSITE" id="PS00184">
    <property type="entry name" value="GARS"/>
    <property type="match status" value="1"/>
</dbReference>
<keyword evidence="7 15" id="KW-0547">Nucleotide-binding</keyword>
<dbReference type="SMART" id="SM01210">
    <property type="entry name" value="GARS_C"/>
    <property type="match status" value="1"/>
</dbReference>
<dbReference type="InterPro" id="IPR011761">
    <property type="entry name" value="ATP-grasp"/>
</dbReference>
<evidence type="ECO:0000256" key="13">
    <source>
        <dbReference type="ARBA" id="ARBA00042864"/>
    </source>
</evidence>
<dbReference type="RefSeq" id="WP_091941260.1">
    <property type="nucleotide sequence ID" value="NZ_FOSV01000001.1"/>
</dbReference>
<sequence>MSQTPLNILLVGSGGREHALAWAIAKSPLCQRLFVAPGNPGTARHGENRPDLAVADHDAVVRFCRSENMGLVVVGPEAPLVAGLVDDLTAAGIPAFGPTKAAAQLEGSKGFTKDLCAEYGIPTAAFGRFTALDPALAYLRSQGAPIVVKADGLAAGKGVTVAETLEQAEEAVRAILGEAGGAQGGALVIEECLFGEEASFFALCDGTRAIPLGTAQDHKRVHDGDRGPNTGGMGAYSPAAIVTPEIERTVMEAIIAPTLRGMAERGTPFSGILYAGLMLTDEGPKLIEYNTRFGDPEAQVLMPRLTGDLVPALLAAARGDLSGVTIGFDPARAALTVVMAAQGYPGPVTRGSEIRGVEAAEAEGGAIVFQAGTRREGERLLSDGGRVLAVTALGASVGQAQARAYAALDRIDWPEGFCRRDIGGRAVARENEAPST</sequence>
<protein>
    <recommendedName>
        <fullName evidence="4 14">Phosphoribosylamine--glycine ligase</fullName>
        <ecNumber evidence="4 14">6.3.4.13</ecNumber>
    </recommendedName>
    <alternativeName>
        <fullName evidence="14">GARS</fullName>
    </alternativeName>
    <alternativeName>
        <fullName evidence="12 14">Glycinamide ribonucleotide synthetase</fullName>
    </alternativeName>
    <alternativeName>
        <fullName evidence="13 14">Phosphoribosylglycinamide synthetase</fullName>
    </alternativeName>
</protein>
<evidence type="ECO:0000259" key="16">
    <source>
        <dbReference type="PROSITE" id="PS50975"/>
    </source>
</evidence>
<dbReference type="SUPFAM" id="SSF56059">
    <property type="entry name" value="Glutathione synthetase ATP-binding domain-like"/>
    <property type="match status" value="1"/>
</dbReference>
<dbReference type="NCBIfam" id="TIGR00877">
    <property type="entry name" value="purD"/>
    <property type="match status" value="1"/>
</dbReference>
<dbReference type="Gene3D" id="3.30.1490.20">
    <property type="entry name" value="ATP-grasp fold, A domain"/>
    <property type="match status" value="1"/>
</dbReference>
<comment type="cofactor">
    <cofactor evidence="1">
        <name>Mn(2+)</name>
        <dbReference type="ChEBI" id="CHEBI:29035"/>
    </cofactor>
</comment>
<comment type="similarity">
    <text evidence="11 14">Belongs to the GARS family.</text>
</comment>
<name>A0A1I3YSU9_9HYPH</name>
<accession>A0A1I3YSU9</accession>
<dbReference type="EC" id="6.3.4.13" evidence="4 14"/>
<dbReference type="InterPro" id="IPR020562">
    <property type="entry name" value="PRibGlycinamide_synth_N"/>
</dbReference>
<organism evidence="17 18">
    <name type="scientific">Methylorubrum salsuginis</name>
    <dbReference type="NCBI Taxonomy" id="414703"/>
    <lineage>
        <taxon>Bacteria</taxon>
        <taxon>Pseudomonadati</taxon>
        <taxon>Pseudomonadota</taxon>
        <taxon>Alphaproteobacteria</taxon>
        <taxon>Hyphomicrobiales</taxon>
        <taxon>Methylobacteriaceae</taxon>
        <taxon>Methylorubrum</taxon>
    </lineage>
</organism>
<dbReference type="Pfam" id="PF02844">
    <property type="entry name" value="GARS_N"/>
    <property type="match status" value="1"/>
</dbReference>
<evidence type="ECO:0000256" key="11">
    <source>
        <dbReference type="ARBA" id="ARBA00038345"/>
    </source>
</evidence>
<feature type="domain" description="ATP-grasp" evidence="16">
    <location>
        <begin position="113"/>
        <end position="318"/>
    </location>
</feature>
<dbReference type="InterPro" id="IPR011054">
    <property type="entry name" value="Rudment_hybrid_motif"/>
</dbReference>
<evidence type="ECO:0000256" key="6">
    <source>
        <dbReference type="ARBA" id="ARBA00022723"/>
    </source>
</evidence>
<dbReference type="PROSITE" id="PS50975">
    <property type="entry name" value="ATP_GRASP"/>
    <property type="match status" value="1"/>
</dbReference>
<comment type="pathway">
    <text evidence="3 14">Purine metabolism; IMP biosynthesis via de novo pathway; N(1)-(5-phospho-D-ribosyl)glycinamide from 5-phospho-alpha-D-ribose 1-diphosphate: step 2/2.</text>
</comment>
<evidence type="ECO:0000256" key="10">
    <source>
        <dbReference type="ARBA" id="ARBA00023211"/>
    </source>
</evidence>
<dbReference type="GO" id="GO:0004637">
    <property type="term" value="F:phosphoribosylamine-glycine ligase activity"/>
    <property type="evidence" value="ECO:0007669"/>
    <property type="project" value="UniProtKB-UniRule"/>
</dbReference>
<dbReference type="HAMAP" id="MF_00138">
    <property type="entry name" value="GARS"/>
    <property type="match status" value="1"/>
</dbReference>
<evidence type="ECO:0000256" key="3">
    <source>
        <dbReference type="ARBA" id="ARBA00005174"/>
    </source>
</evidence>
<evidence type="ECO:0000256" key="15">
    <source>
        <dbReference type="PROSITE-ProRule" id="PRU00409"/>
    </source>
</evidence>
<evidence type="ECO:0000256" key="2">
    <source>
        <dbReference type="ARBA" id="ARBA00001946"/>
    </source>
</evidence>
<dbReference type="GO" id="GO:0006189">
    <property type="term" value="P:'de novo' IMP biosynthetic process"/>
    <property type="evidence" value="ECO:0007669"/>
    <property type="project" value="UniProtKB-UniRule"/>
</dbReference>
<dbReference type="EMBL" id="FOSV01000001">
    <property type="protein sequence ID" value="SFK34286.1"/>
    <property type="molecule type" value="Genomic_DNA"/>
</dbReference>
<dbReference type="Gene3D" id="3.40.50.20">
    <property type="match status" value="1"/>
</dbReference>
<keyword evidence="8 14" id="KW-0658">Purine biosynthesis</keyword>
<dbReference type="FunFam" id="3.90.600.10:FF:000001">
    <property type="entry name" value="Trifunctional purine biosynthetic protein adenosine-3"/>
    <property type="match status" value="1"/>
</dbReference>
<dbReference type="SUPFAM" id="SSF52440">
    <property type="entry name" value="PreATP-grasp domain"/>
    <property type="match status" value="1"/>
</dbReference>
<dbReference type="GO" id="GO:0009113">
    <property type="term" value="P:purine nucleobase biosynthetic process"/>
    <property type="evidence" value="ECO:0007669"/>
    <property type="project" value="InterPro"/>
</dbReference>
<evidence type="ECO:0000256" key="7">
    <source>
        <dbReference type="ARBA" id="ARBA00022741"/>
    </source>
</evidence>
<keyword evidence="5 14" id="KW-0436">Ligase</keyword>
<dbReference type="STRING" id="414703.SAMN04488125_101324"/>
<dbReference type="AlphaFoldDB" id="A0A1I3YSU9"/>
<dbReference type="UniPathway" id="UPA00074">
    <property type="reaction ID" value="UER00125"/>
</dbReference>
<dbReference type="InterPro" id="IPR000115">
    <property type="entry name" value="PRibGlycinamide_synth"/>
</dbReference>
<dbReference type="InterPro" id="IPR016185">
    <property type="entry name" value="PreATP-grasp_dom_sf"/>
</dbReference>
<reference evidence="18" key="1">
    <citation type="submission" date="2016-10" db="EMBL/GenBank/DDBJ databases">
        <authorList>
            <person name="Varghese N."/>
            <person name="Submissions S."/>
        </authorList>
    </citation>
    <scope>NUCLEOTIDE SEQUENCE [LARGE SCALE GENOMIC DNA]</scope>
    <source>
        <strain evidence="18">CGMCC 1.6474</strain>
    </source>
</reference>
<dbReference type="InterPro" id="IPR013815">
    <property type="entry name" value="ATP_grasp_subdomain_1"/>
</dbReference>
<evidence type="ECO:0000256" key="8">
    <source>
        <dbReference type="ARBA" id="ARBA00022755"/>
    </source>
</evidence>
<dbReference type="InterPro" id="IPR037123">
    <property type="entry name" value="PRibGlycinamide_synth_C_sf"/>
</dbReference>
<keyword evidence="18" id="KW-1185">Reference proteome</keyword>
<dbReference type="SMART" id="SM01209">
    <property type="entry name" value="GARS_A"/>
    <property type="match status" value="1"/>
</dbReference>
<evidence type="ECO:0000313" key="17">
    <source>
        <dbReference type="EMBL" id="SFK34286.1"/>
    </source>
</evidence>
<dbReference type="PANTHER" id="PTHR43472">
    <property type="entry name" value="PHOSPHORIBOSYLAMINE--GLYCINE LIGASE"/>
    <property type="match status" value="1"/>
</dbReference>
<dbReference type="InterPro" id="IPR020560">
    <property type="entry name" value="PRibGlycinamide_synth_C-dom"/>
</dbReference>
<dbReference type="SUPFAM" id="SSF51246">
    <property type="entry name" value="Rudiment single hybrid motif"/>
    <property type="match status" value="1"/>
</dbReference>
<keyword evidence="9 15" id="KW-0067">ATP-binding</keyword>
<evidence type="ECO:0000256" key="5">
    <source>
        <dbReference type="ARBA" id="ARBA00022598"/>
    </source>
</evidence>
<dbReference type="Pfam" id="PF01071">
    <property type="entry name" value="GARS_A"/>
    <property type="match status" value="1"/>
</dbReference>
<dbReference type="OrthoDB" id="9807240at2"/>
<dbReference type="InterPro" id="IPR020559">
    <property type="entry name" value="PRibGlycinamide_synth_CS"/>
</dbReference>
<dbReference type="Proteomes" id="UP000198804">
    <property type="component" value="Unassembled WGS sequence"/>
</dbReference>
<evidence type="ECO:0000256" key="1">
    <source>
        <dbReference type="ARBA" id="ARBA00001936"/>
    </source>
</evidence>
<evidence type="ECO:0000256" key="4">
    <source>
        <dbReference type="ARBA" id="ARBA00013255"/>
    </source>
</evidence>
<dbReference type="Pfam" id="PF02843">
    <property type="entry name" value="GARS_C"/>
    <property type="match status" value="1"/>
</dbReference>
<dbReference type="GO" id="GO:0005524">
    <property type="term" value="F:ATP binding"/>
    <property type="evidence" value="ECO:0007669"/>
    <property type="project" value="UniProtKB-UniRule"/>
</dbReference>